<protein>
    <submittedName>
        <fullName evidence="1">Uncharacterized protein</fullName>
    </submittedName>
</protein>
<dbReference type="AlphaFoldDB" id="A0A7J9ALS1"/>
<name>A0A7J9ALS1_9ROSI</name>
<keyword evidence="2" id="KW-1185">Reference proteome</keyword>
<organism evidence="1 2">
    <name type="scientific">Gossypium laxum</name>
    <dbReference type="NCBI Taxonomy" id="34288"/>
    <lineage>
        <taxon>Eukaryota</taxon>
        <taxon>Viridiplantae</taxon>
        <taxon>Streptophyta</taxon>
        <taxon>Embryophyta</taxon>
        <taxon>Tracheophyta</taxon>
        <taxon>Spermatophyta</taxon>
        <taxon>Magnoliopsida</taxon>
        <taxon>eudicotyledons</taxon>
        <taxon>Gunneridae</taxon>
        <taxon>Pentapetalae</taxon>
        <taxon>rosids</taxon>
        <taxon>malvids</taxon>
        <taxon>Malvales</taxon>
        <taxon>Malvaceae</taxon>
        <taxon>Malvoideae</taxon>
        <taxon>Gossypium</taxon>
    </lineage>
</organism>
<reference evidence="1 2" key="1">
    <citation type="journal article" date="2019" name="Genome Biol. Evol.">
        <title>Insights into the evolution of the New World diploid cottons (Gossypium, subgenus Houzingenia) based on genome sequencing.</title>
        <authorList>
            <person name="Grover C.E."/>
            <person name="Arick M.A. 2nd"/>
            <person name="Thrash A."/>
            <person name="Conover J.L."/>
            <person name="Sanders W.S."/>
            <person name="Peterson D.G."/>
            <person name="Frelichowski J.E."/>
            <person name="Scheffler J.A."/>
            <person name="Scheffler B.E."/>
            <person name="Wendel J.F."/>
        </authorList>
    </citation>
    <scope>NUCLEOTIDE SEQUENCE [LARGE SCALE GENOMIC DNA]</scope>
    <source>
        <strain evidence="1">4</strain>
        <tissue evidence="1">Leaf</tissue>
    </source>
</reference>
<dbReference type="Proteomes" id="UP000593574">
    <property type="component" value="Unassembled WGS sequence"/>
</dbReference>
<accession>A0A7J9ALS1</accession>
<evidence type="ECO:0000313" key="1">
    <source>
        <dbReference type="EMBL" id="MBA0724943.1"/>
    </source>
</evidence>
<evidence type="ECO:0000313" key="2">
    <source>
        <dbReference type="Proteomes" id="UP000593574"/>
    </source>
</evidence>
<feature type="non-terminal residue" evidence="1">
    <location>
        <position position="1"/>
    </location>
</feature>
<comment type="caution">
    <text evidence="1">The sequence shown here is derived from an EMBL/GenBank/DDBJ whole genome shotgun (WGS) entry which is preliminary data.</text>
</comment>
<dbReference type="EMBL" id="JABEZV010000011">
    <property type="protein sequence ID" value="MBA0724943.1"/>
    <property type="molecule type" value="Genomic_DNA"/>
</dbReference>
<proteinExistence type="predicted"/>
<sequence length="58" mass="6598">EFGGKEKGKVKIEKNISLQVASSITIEDEATIKDLQEQLTLLTMNFNKTFKKLLRNSK</sequence>
<gene>
    <name evidence="1" type="ORF">Golax_021580</name>
</gene>